<evidence type="ECO:0000313" key="1">
    <source>
        <dbReference type="EMBL" id="ESO93418.1"/>
    </source>
</evidence>
<proteinExistence type="predicted"/>
<evidence type="ECO:0000313" key="2">
    <source>
        <dbReference type="Proteomes" id="UP000030746"/>
    </source>
</evidence>
<accession>V3ZPV9</accession>
<dbReference type="InterPro" id="IPR012340">
    <property type="entry name" value="NA-bd_OB-fold"/>
</dbReference>
<reference evidence="1 2" key="1">
    <citation type="journal article" date="2013" name="Nature">
        <title>Insights into bilaterian evolution from three spiralian genomes.</title>
        <authorList>
            <person name="Simakov O."/>
            <person name="Marletaz F."/>
            <person name="Cho S.J."/>
            <person name="Edsinger-Gonzales E."/>
            <person name="Havlak P."/>
            <person name="Hellsten U."/>
            <person name="Kuo D.H."/>
            <person name="Larsson T."/>
            <person name="Lv J."/>
            <person name="Arendt D."/>
            <person name="Savage R."/>
            <person name="Osoegawa K."/>
            <person name="de Jong P."/>
            <person name="Grimwood J."/>
            <person name="Chapman J.A."/>
            <person name="Shapiro H."/>
            <person name="Aerts A."/>
            <person name="Otillar R.P."/>
            <person name="Terry A.Y."/>
            <person name="Boore J.L."/>
            <person name="Grigoriev I.V."/>
            <person name="Lindberg D.R."/>
            <person name="Seaver E.C."/>
            <person name="Weisblat D.A."/>
            <person name="Putnam N.H."/>
            <person name="Rokhsar D.S."/>
        </authorList>
    </citation>
    <scope>NUCLEOTIDE SEQUENCE [LARGE SCALE GENOMIC DNA]</scope>
</reference>
<gene>
    <name evidence="1" type="ORF">LOTGIDRAFT_175573</name>
</gene>
<dbReference type="CTD" id="20243251"/>
<dbReference type="KEGG" id="lgi:LOTGIDRAFT_175573"/>
<dbReference type="SUPFAM" id="SSF50249">
    <property type="entry name" value="Nucleic acid-binding proteins"/>
    <property type="match status" value="1"/>
</dbReference>
<dbReference type="EMBL" id="KB201929">
    <property type="protein sequence ID" value="ESO93418.1"/>
    <property type="molecule type" value="Genomic_DNA"/>
</dbReference>
<dbReference type="Gene3D" id="2.40.50.140">
    <property type="entry name" value="Nucleic acid-binding proteins"/>
    <property type="match status" value="1"/>
</dbReference>
<protein>
    <submittedName>
        <fullName evidence="1">Uncharacterized protein</fullName>
    </submittedName>
</protein>
<dbReference type="GeneID" id="20243251"/>
<dbReference type="AlphaFoldDB" id="V3ZPV9"/>
<dbReference type="OMA" id="HENHEYT"/>
<sequence>MAQSNPATPVKKHSDAELEDFEGFVHSVSPPKKSKRNHTPYFNMVLQTDRNDFHNAVFFTYNAENVRNQLLKASEKKKPIKLKKATKSISFSNPSSFDITCNATTGILPLEEIKFAHKNPPITPTMTIENVKLASIQEIVSVDAKVSKLFPPQEKTSKDGKPLTLHQCHISDATGSIEVSLWAPSQIFKLDQSYSFQDVSVKEFNGIKSLTYMQTSSHKIIADLKNVSTNKPDSSSSHAIKDEISSVNSTIVFKCCSCSHELVPTTSKFIKCSACHMKQKTSNLRKSTSTKLKLSKSFVKYTLTNQALSDFLLMSNVDITNMDSDDIEEFLLNIDEALMFTIINNNVIEKIEKPIAKQHVE</sequence>
<dbReference type="OrthoDB" id="8959871at2759"/>
<organism evidence="1 2">
    <name type="scientific">Lottia gigantea</name>
    <name type="common">Giant owl limpet</name>
    <dbReference type="NCBI Taxonomy" id="225164"/>
    <lineage>
        <taxon>Eukaryota</taxon>
        <taxon>Metazoa</taxon>
        <taxon>Spiralia</taxon>
        <taxon>Lophotrochozoa</taxon>
        <taxon>Mollusca</taxon>
        <taxon>Gastropoda</taxon>
        <taxon>Patellogastropoda</taxon>
        <taxon>Lottioidea</taxon>
        <taxon>Lottiidae</taxon>
        <taxon>Lottia</taxon>
    </lineage>
</organism>
<dbReference type="Proteomes" id="UP000030746">
    <property type="component" value="Unassembled WGS sequence"/>
</dbReference>
<dbReference type="HOGENOM" id="CLU_767884_0_0_1"/>
<name>V3ZPV9_LOTGI</name>
<keyword evidence="2" id="KW-1185">Reference proteome</keyword>
<dbReference type="RefSeq" id="XP_009055893.1">
    <property type="nucleotide sequence ID" value="XM_009057645.1"/>
</dbReference>